<gene>
    <name evidence="2" type="ORF">Scaly_2208600</name>
</gene>
<accession>A0AAW2MSL4</accession>
<protein>
    <submittedName>
        <fullName evidence="2">Copia protein</fullName>
    </submittedName>
</protein>
<dbReference type="InterPro" id="IPR013103">
    <property type="entry name" value="RVT_2"/>
</dbReference>
<organism evidence="2">
    <name type="scientific">Sesamum calycinum</name>
    <dbReference type="NCBI Taxonomy" id="2727403"/>
    <lineage>
        <taxon>Eukaryota</taxon>
        <taxon>Viridiplantae</taxon>
        <taxon>Streptophyta</taxon>
        <taxon>Embryophyta</taxon>
        <taxon>Tracheophyta</taxon>
        <taxon>Spermatophyta</taxon>
        <taxon>Magnoliopsida</taxon>
        <taxon>eudicotyledons</taxon>
        <taxon>Gunneridae</taxon>
        <taxon>Pentapetalae</taxon>
        <taxon>asterids</taxon>
        <taxon>lamiids</taxon>
        <taxon>Lamiales</taxon>
        <taxon>Pedaliaceae</taxon>
        <taxon>Sesamum</taxon>
    </lineage>
</organism>
<name>A0AAW2MSL4_9LAMI</name>
<dbReference type="EMBL" id="JACGWM010000013">
    <property type="protein sequence ID" value="KAL0333071.1"/>
    <property type="molecule type" value="Genomic_DNA"/>
</dbReference>
<proteinExistence type="predicted"/>
<feature type="domain" description="Reverse transcriptase Ty1/copia-type" evidence="1">
    <location>
        <begin position="81"/>
        <end position="134"/>
    </location>
</feature>
<evidence type="ECO:0000313" key="2">
    <source>
        <dbReference type="EMBL" id="KAL0333071.1"/>
    </source>
</evidence>
<dbReference type="AlphaFoldDB" id="A0AAW2MSL4"/>
<comment type="caution">
    <text evidence="2">The sequence shown here is derived from an EMBL/GenBank/DDBJ whole genome shotgun (WGS) entry which is preliminary data.</text>
</comment>
<reference evidence="2" key="1">
    <citation type="submission" date="2020-06" db="EMBL/GenBank/DDBJ databases">
        <authorList>
            <person name="Li T."/>
            <person name="Hu X."/>
            <person name="Zhang T."/>
            <person name="Song X."/>
            <person name="Zhang H."/>
            <person name="Dai N."/>
            <person name="Sheng W."/>
            <person name="Hou X."/>
            <person name="Wei L."/>
        </authorList>
    </citation>
    <scope>NUCLEOTIDE SEQUENCE</scope>
    <source>
        <strain evidence="2">KEN8</strain>
        <tissue evidence="2">Leaf</tissue>
    </source>
</reference>
<sequence length="140" mass="15927">MESSDVSHETSETSTAIVSTISVSVLRRLARVTQPLERYRFIGLISQLDNDLKTYGEAIMDIDSDKWLEAMKSKMDSMGSNQVWTLMDPPKGINPVGCKWVYKHKLGANGEVIAFKARLIAKDYTQQPRVDFEKPTHLWH</sequence>
<dbReference type="Pfam" id="PF07727">
    <property type="entry name" value="RVT_2"/>
    <property type="match status" value="1"/>
</dbReference>
<reference evidence="2" key="2">
    <citation type="journal article" date="2024" name="Plant">
        <title>Genomic evolution and insights into agronomic trait innovations of Sesamum species.</title>
        <authorList>
            <person name="Miao H."/>
            <person name="Wang L."/>
            <person name="Qu L."/>
            <person name="Liu H."/>
            <person name="Sun Y."/>
            <person name="Le M."/>
            <person name="Wang Q."/>
            <person name="Wei S."/>
            <person name="Zheng Y."/>
            <person name="Lin W."/>
            <person name="Duan Y."/>
            <person name="Cao H."/>
            <person name="Xiong S."/>
            <person name="Wang X."/>
            <person name="Wei L."/>
            <person name="Li C."/>
            <person name="Ma Q."/>
            <person name="Ju M."/>
            <person name="Zhao R."/>
            <person name="Li G."/>
            <person name="Mu C."/>
            <person name="Tian Q."/>
            <person name="Mei H."/>
            <person name="Zhang T."/>
            <person name="Gao T."/>
            <person name="Zhang H."/>
        </authorList>
    </citation>
    <scope>NUCLEOTIDE SEQUENCE</scope>
    <source>
        <strain evidence="2">KEN8</strain>
    </source>
</reference>
<evidence type="ECO:0000259" key="1">
    <source>
        <dbReference type="Pfam" id="PF07727"/>
    </source>
</evidence>